<evidence type="ECO:0000313" key="4">
    <source>
        <dbReference type="Proteomes" id="UP000619457"/>
    </source>
</evidence>
<dbReference type="Gene3D" id="2.60.40.10">
    <property type="entry name" value="Immunoglobulins"/>
    <property type="match status" value="1"/>
</dbReference>
<keyword evidence="4" id="KW-1185">Reference proteome</keyword>
<dbReference type="PANTHER" id="PTHR43002">
    <property type="entry name" value="GLYCOGEN DEBRANCHING ENZYME"/>
    <property type="match status" value="1"/>
</dbReference>
<dbReference type="SUPFAM" id="SSF81296">
    <property type="entry name" value="E set domains"/>
    <property type="match status" value="1"/>
</dbReference>
<sequence length="911" mass="103857">MGQVTTIPAFPEASQELRIRYDASAGNTGLVDADQVYIHLGAVTEGASSTAWDIVPFQWGTMDPEAQMTKVEGEAQVWEFVLTPSDFFALPAGKTVYRLGMVFRNGDGTKEGKSSSNGDFFVNLAQGFELRLNTVGNRPAMIEVGETIELEVLSSKTASISLKANAVELASVPSGTVLSYSYLAQSPGLVSFEATAQAGEQSANTQLELQVYDKSAVLALPEGRKKGINYLNSSTVSLVLEAPGKRNVFVLGDFNDWQVNKDYRMNKTPDGEMFWIDIEQLVPGQEYRFQYLVDGEIKIADPYTDKVADPYDDAAIIEEGRYPGLMPYPEGQEFQLSYLQTDQLPYVWQNTDYAKPEKEELLIYELLVRDFEEERSYTAVTDKLDYLQELGVNAIQLMPINEFEGNLSWGYNPSFYFAPDKYYGSKDELKALIDAAHGRGMVVLLDMVLNHAFGQSPLVRLYNEGDYGAPDSENPWLNTSATHPYNVGYDFNHESHYTQALVDSVTNYWVTEYHVDGYRFDLSKGFTQVYSGEDVNKWSQKDESRIAIWKRIYDEIQKDHPGTYVILEHLSENSEEKILSDYGMMFWGNMNHTFRQLIKGGQEDFSYAYYLNRGWSDNHLISYMESHDEERLMWEVLNYGDRSIVDLRALPNAVNRAQLLAAFYLSIPGPKMIWQFGEMAYDEELNNDRLGMKPAHWDYLEDPDRARLFLLYRTMLHLRNSTELFGKEATLEMNVSGKVKWYKLKSGDQQMVLVGNYGLTKATDYELDMPDSDQWYDHISGEEVRLGEDNSLAMDLGVNEYRLLLNWDLDRPEGMIHEEDLITALPEIGGELVELKIYPVPSEGDINVVLPRNITEFSYRVVDMSGKVWIEGRNYQNDNNLGFQLKDIRAGLYIFELTDNSQVLRKQFIIK</sequence>
<dbReference type="InterPro" id="IPR013783">
    <property type="entry name" value="Ig-like_fold"/>
</dbReference>
<gene>
    <name evidence="3" type="ORF">GCM10007049_03010</name>
</gene>
<evidence type="ECO:0000256" key="1">
    <source>
        <dbReference type="ARBA" id="ARBA00008061"/>
    </source>
</evidence>
<reference evidence="3" key="2">
    <citation type="submission" date="2020-09" db="EMBL/GenBank/DDBJ databases">
        <authorList>
            <person name="Sun Q."/>
            <person name="Kim S."/>
        </authorList>
    </citation>
    <scope>NUCLEOTIDE SEQUENCE</scope>
    <source>
        <strain evidence="3">KCTC 12368</strain>
    </source>
</reference>
<dbReference type="CDD" id="cd11350">
    <property type="entry name" value="AmyAc_4"/>
    <property type="match status" value="1"/>
</dbReference>
<dbReference type="SMART" id="SM00642">
    <property type="entry name" value="Aamy"/>
    <property type="match status" value="1"/>
</dbReference>
<feature type="domain" description="Glycosyl hydrolase family 13 catalytic" evidence="2">
    <location>
        <begin position="365"/>
        <end position="719"/>
    </location>
</feature>
<dbReference type="InterPro" id="IPR014756">
    <property type="entry name" value="Ig_E-set"/>
</dbReference>
<dbReference type="InterPro" id="IPR006047">
    <property type="entry name" value="GH13_cat_dom"/>
</dbReference>
<name>A0A918PM85_9BACT</name>
<accession>A0A918PM85</accession>
<comment type="similarity">
    <text evidence="1">Belongs to the glycosyl hydrolase 13 family.</text>
</comment>
<dbReference type="AlphaFoldDB" id="A0A918PM85"/>
<dbReference type="InterPro" id="IPR026444">
    <property type="entry name" value="Secre_tail"/>
</dbReference>
<protein>
    <recommendedName>
        <fullName evidence="2">Glycosyl hydrolase family 13 catalytic domain-containing protein</fullName>
    </recommendedName>
</protein>
<dbReference type="Pfam" id="PF18962">
    <property type="entry name" value="Por_Secre_tail"/>
    <property type="match status" value="1"/>
</dbReference>
<dbReference type="NCBIfam" id="TIGR04183">
    <property type="entry name" value="Por_Secre_tail"/>
    <property type="match status" value="1"/>
</dbReference>
<dbReference type="GO" id="GO:0005975">
    <property type="term" value="P:carbohydrate metabolic process"/>
    <property type="evidence" value="ECO:0007669"/>
    <property type="project" value="InterPro"/>
</dbReference>
<evidence type="ECO:0000259" key="2">
    <source>
        <dbReference type="SMART" id="SM00642"/>
    </source>
</evidence>
<reference evidence="3" key="1">
    <citation type="journal article" date="2014" name="Int. J. Syst. Evol. Microbiol.">
        <title>Complete genome sequence of Corynebacterium casei LMG S-19264T (=DSM 44701T), isolated from a smear-ripened cheese.</title>
        <authorList>
            <consortium name="US DOE Joint Genome Institute (JGI-PGF)"/>
            <person name="Walter F."/>
            <person name="Albersmeier A."/>
            <person name="Kalinowski J."/>
            <person name="Ruckert C."/>
        </authorList>
    </citation>
    <scope>NUCLEOTIDE SEQUENCE</scope>
    <source>
        <strain evidence="3">KCTC 12368</strain>
    </source>
</reference>
<comment type="caution">
    <text evidence="3">The sequence shown here is derived from an EMBL/GenBank/DDBJ whole genome shotgun (WGS) entry which is preliminary data.</text>
</comment>
<evidence type="ECO:0000313" key="3">
    <source>
        <dbReference type="EMBL" id="GGZ14533.1"/>
    </source>
</evidence>
<organism evidence="3 4">
    <name type="scientific">Echinicola pacifica</name>
    <dbReference type="NCBI Taxonomy" id="346377"/>
    <lineage>
        <taxon>Bacteria</taxon>
        <taxon>Pseudomonadati</taxon>
        <taxon>Bacteroidota</taxon>
        <taxon>Cytophagia</taxon>
        <taxon>Cytophagales</taxon>
        <taxon>Cyclobacteriaceae</taxon>
        <taxon>Echinicola</taxon>
    </lineage>
</organism>
<dbReference type="Proteomes" id="UP000619457">
    <property type="component" value="Unassembled WGS sequence"/>
</dbReference>
<dbReference type="Gene3D" id="3.20.20.80">
    <property type="entry name" value="Glycosidases"/>
    <property type="match status" value="1"/>
</dbReference>
<dbReference type="SUPFAM" id="SSF51445">
    <property type="entry name" value="(Trans)glycosidases"/>
    <property type="match status" value="1"/>
</dbReference>
<dbReference type="InterPro" id="IPR017853">
    <property type="entry name" value="GH"/>
</dbReference>
<dbReference type="EMBL" id="BMWX01000001">
    <property type="protein sequence ID" value="GGZ14533.1"/>
    <property type="molecule type" value="Genomic_DNA"/>
</dbReference>
<dbReference type="Pfam" id="PF00128">
    <property type="entry name" value="Alpha-amylase"/>
    <property type="match status" value="1"/>
</dbReference>
<proteinExistence type="inferred from homology"/>